<dbReference type="Proteomes" id="UP001634393">
    <property type="component" value="Unassembled WGS sequence"/>
</dbReference>
<evidence type="ECO:0000313" key="3">
    <source>
        <dbReference type="EMBL" id="KAL3845341.1"/>
    </source>
</evidence>
<evidence type="ECO:0000313" key="4">
    <source>
        <dbReference type="Proteomes" id="UP001634393"/>
    </source>
</evidence>
<evidence type="ECO:0000256" key="2">
    <source>
        <dbReference type="SAM" id="SignalP"/>
    </source>
</evidence>
<dbReference type="AlphaFoldDB" id="A0ABD3U954"/>
<keyword evidence="4" id="KW-1185">Reference proteome</keyword>
<proteinExistence type="inferred from homology"/>
<name>A0ABD3U954_9LAMI</name>
<dbReference type="Gene3D" id="3.40.50.1110">
    <property type="entry name" value="SGNH hydrolase"/>
    <property type="match status" value="3"/>
</dbReference>
<evidence type="ECO:0000256" key="1">
    <source>
        <dbReference type="ARBA" id="ARBA00008668"/>
    </source>
</evidence>
<accession>A0ABD3U954</accession>
<dbReference type="Pfam" id="PF00657">
    <property type="entry name" value="Lipase_GDSL"/>
    <property type="match status" value="3"/>
</dbReference>
<gene>
    <name evidence="3" type="ORF">ACJIZ3_002744</name>
</gene>
<dbReference type="InterPro" id="IPR008265">
    <property type="entry name" value="Lipase_GDSL_AS"/>
</dbReference>
<protein>
    <submittedName>
        <fullName evidence="3">Uncharacterized protein</fullName>
    </submittedName>
</protein>
<dbReference type="InterPro" id="IPR001087">
    <property type="entry name" value="GDSL"/>
</dbReference>
<dbReference type="PROSITE" id="PS01098">
    <property type="entry name" value="LIPASE_GDSL_SER"/>
    <property type="match status" value="1"/>
</dbReference>
<keyword evidence="2" id="KW-0732">Signal</keyword>
<feature type="signal peptide" evidence="2">
    <location>
        <begin position="1"/>
        <end position="33"/>
    </location>
</feature>
<dbReference type="CDD" id="cd01837">
    <property type="entry name" value="SGNH_plant_lipase_like"/>
    <property type="match status" value="3"/>
</dbReference>
<dbReference type="EMBL" id="JBJXBP010000002">
    <property type="protein sequence ID" value="KAL3845341.1"/>
    <property type="molecule type" value="Genomic_DNA"/>
</dbReference>
<organism evidence="3 4">
    <name type="scientific">Penstemon smallii</name>
    <dbReference type="NCBI Taxonomy" id="265156"/>
    <lineage>
        <taxon>Eukaryota</taxon>
        <taxon>Viridiplantae</taxon>
        <taxon>Streptophyta</taxon>
        <taxon>Embryophyta</taxon>
        <taxon>Tracheophyta</taxon>
        <taxon>Spermatophyta</taxon>
        <taxon>Magnoliopsida</taxon>
        <taxon>eudicotyledons</taxon>
        <taxon>Gunneridae</taxon>
        <taxon>Pentapetalae</taxon>
        <taxon>asterids</taxon>
        <taxon>lamiids</taxon>
        <taxon>Lamiales</taxon>
        <taxon>Plantaginaceae</taxon>
        <taxon>Cheloneae</taxon>
        <taxon>Penstemon</taxon>
    </lineage>
</organism>
<feature type="chain" id="PRO_5044764647" evidence="2">
    <location>
        <begin position="34"/>
        <end position="1046"/>
    </location>
</feature>
<comment type="similarity">
    <text evidence="1">Belongs to the 'GDSL' lipolytic enzyme family.</text>
</comment>
<reference evidence="3 4" key="1">
    <citation type="submission" date="2024-12" db="EMBL/GenBank/DDBJ databases">
        <title>The unique morphological basis and parallel evolutionary history of personate flowers in Penstemon.</title>
        <authorList>
            <person name="Depatie T.H."/>
            <person name="Wessinger C.A."/>
        </authorList>
    </citation>
    <scope>NUCLEOTIDE SEQUENCE [LARGE SCALE GENOMIC DNA]</scope>
    <source>
        <strain evidence="3">WTNN_2</strain>
        <tissue evidence="3">Leaf</tissue>
    </source>
</reference>
<sequence length="1046" mass="114777">MKQLFYNCNSSINRSRVFGVCIFVILLCSSCCCDGVIQLPQNMTVPAVFAFGDSIVDQGTNNVIKTLVKCNFSPYGKDFEGGLPTGRFSNGKTPPDLIGITNLIPAYLDPKLNAQNLQTGVSFASGGCGYDPQTPKLVSVISLSEQLEQFKEYIGKLKGAIGEEHTNFVLSNGLYLVVAGSDDLANTYFTIGIRKAQYDISSYADLIVASASNFIQELYKLGARRIGVFGTPPIGCLPSQRTLAGGALRVCAEDYNQAAQLVNAKLSNVLASLGQKLPQSRVVYIDIYNPFLDLIQHPQNYGFEVSDKGCCGTGNIEVVVLCNKYSGTCSDVSKYIFWDSYHPTEKAYSVLANSIIKKYLNNFFTSCDGVIQLPRNFTVPALFAFGDSIVDQGNNNVINTLLKCNYPPYGKDFEGGLPTGRFSNGKTLPDLIAEELGIANLIPAYLDPNLKTQDLIKGVSFASGGCGYDSLTPKLVSVIPMSDQLEQFKEYIRKVRGAIGEEHTNFILSNSLYLMVAGSNDLANTYFTIGIPRAHYDISSYGDLLVASASSFIQELYKLGARRIGVFGTPPIGCLPFQRTIAGGVLRMCAEDHNQAAQLVNVKLSSELKSLTQKLPRSRVVYIDIYNPLLDLIQHPQNYGFEVSDRGCCGTGYIEAIELCNVYNGTCYDDSKYIFWDSYHPTEKAYKKLSKLIEMVCIVVLFCVFFMYCSSCEGVKNLPENVKFPAVFAFGDSLADTGNNNPLKTPSKSNFPPYGKDLNGGLPTGRFSNGKIIPDLIAEGLGIKELIPAYNDPYLNSFDMKTGVSFASGGSGYDPLTPRIALAIPLSTQLELFKDYIQKLKGIVGEEEAQHTLNHSIYLLISGNNDVANYFNLSVRRIQYDIFSYADLLVTRASSIINEMYRLGARKIAVFSVIPVGCLPAERTVFGGFTRKCAEHINQGVKIVNAKLYSGTTSLTQMLPQSKVVFIDTYKPLLDAIENPQRYGFEVVDRACCGTGLIEAGPLCNKLSGTCSNDSKYLFWDSDHPTEAGYKFLIEQILPKYVNSFV</sequence>
<dbReference type="InterPro" id="IPR035669">
    <property type="entry name" value="SGNH_plant_lipase-like"/>
</dbReference>
<comment type="caution">
    <text evidence="3">The sequence shown here is derived from an EMBL/GenBank/DDBJ whole genome shotgun (WGS) entry which is preliminary data.</text>
</comment>
<dbReference type="InterPro" id="IPR050592">
    <property type="entry name" value="GDSL_lipolytic_enzyme"/>
</dbReference>
<dbReference type="InterPro" id="IPR036514">
    <property type="entry name" value="SGNH_hydro_sf"/>
</dbReference>
<dbReference type="PANTHER" id="PTHR45642">
    <property type="entry name" value="GDSL ESTERASE/LIPASE EXL3"/>
    <property type="match status" value="1"/>
</dbReference>
<dbReference type="PANTHER" id="PTHR45642:SF95">
    <property type="entry name" value="GDSL-LIKE LIPASE_ACYLHYDROLASE FAMILY PROTEIN, EXPRESSED"/>
    <property type="match status" value="1"/>
</dbReference>
<dbReference type="SUPFAM" id="SSF52266">
    <property type="entry name" value="SGNH hydrolase"/>
    <property type="match status" value="3"/>
</dbReference>
<dbReference type="FunFam" id="3.40.50.1110:FF:000003">
    <property type="entry name" value="GDSL esterase/lipase APG"/>
    <property type="match status" value="3"/>
</dbReference>